<evidence type="ECO:0000256" key="1">
    <source>
        <dbReference type="SAM" id="MobiDB-lite"/>
    </source>
</evidence>
<feature type="region of interest" description="Disordered" evidence="1">
    <location>
        <begin position="27"/>
        <end position="53"/>
    </location>
</feature>
<dbReference type="EMBL" id="CP109546">
    <property type="protein sequence ID" value="WTZ07137.1"/>
    <property type="molecule type" value="Genomic_DNA"/>
</dbReference>
<dbReference type="AlphaFoldDB" id="A0AAU3HS20"/>
<evidence type="ECO:0008006" key="4">
    <source>
        <dbReference type="Google" id="ProtNLM"/>
    </source>
</evidence>
<accession>A0AAU3HS20</accession>
<proteinExistence type="predicted"/>
<evidence type="ECO:0000313" key="3">
    <source>
        <dbReference type="EMBL" id="WTZ07137.1"/>
    </source>
</evidence>
<keyword evidence="2" id="KW-0732">Signal</keyword>
<sequence length="233" mass="24393">MNFRTAAVLATAISTLALAGCASSSDPDVVEQATDGPAKATSSSSTKPSGQLVASGFGQQDEYVWVTSLVRNTSPHVGQTVTVQFNILDAHNKIIGSDSQVESFSQPDQLLVVGTQIDVKSNEKAAKVKATLLIEDEGTFSTKPFPRIPTSPVHISKGEYGNTTGTFEVSNPTTAPLKDARVGVICYDAKHNVVGGSSEYPDLVPPSGKIRVESTLNTLRAPAKCDAYAGPGL</sequence>
<evidence type="ECO:0000256" key="2">
    <source>
        <dbReference type="SAM" id="SignalP"/>
    </source>
</evidence>
<gene>
    <name evidence="3" type="ORF">OG699_03480</name>
</gene>
<feature type="signal peptide" evidence="2">
    <location>
        <begin position="1"/>
        <end position="19"/>
    </location>
</feature>
<dbReference type="PROSITE" id="PS51257">
    <property type="entry name" value="PROKAR_LIPOPROTEIN"/>
    <property type="match status" value="1"/>
</dbReference>
<name>A0AAU3HS20_9ACTN</name>
<protein>
    <recommendedName>
        <fullName evidence="4">Lipoprotein</fullName>
    </recommendedName>
</protein>
<feature type="compositionally biased region" description="Low complexity" evidence="1">
    <location>
        <begin position="36"/>
        <end position="50"/>
    </location>
</feature>
<reference evidence="3" key="1">
    <citation type="submission" date="2022-10" db="EMBL/GenBank/DDBJ databases">
        <title>The complete genomes of actinobacterial strains from the NBC collection.</title>
        <authorList>
            <person name="Joergensen T.S."/>
            <person name="Alvarez Arevalo M."/>
            <person name="Sterndorff E.B."/>
            <person name="Faurdal D."/>
            <person name="Vuksanovic O."/>
            <person name="Mourched A.-S."/>
            <person name="Charusanti P."/>
            <person name="Shaw S."/>
            <person name="Blin K."/>
            <person name="Weber T."/>
        </authorList>
    </citation>
    <scope>NUCLEOTIDE SEQUENCE</scope>
    <source>
        <strain evidence="3">NBC_01393</strain>
    </source>
</reference>
<organism evidence="3">
    <name type="scientific">Streptomyces sp. NBC_01393</name>
    <dbReference type="NCBI Taxonomy" id="2903851"/>
    <lineage>
        <taxon>Bacteria</taxon>
        <taxon>Bacillati</taxon>
        <taxon>Actinomycetota</taxon>
        <taxon>Actinomycetes</taxon>
        <taxon>Kitasatosporales</taxon>
        <taxon>Streptomycetaceae</taxon>
        <taxon>Streptomyces</taxon>
    </lineage>
</organism>
<feature type="chain" id="PRO_5043883790" description="Lipoprotein" evidence="2">
    <location>
        <begin position="20"/>
        <end position="233"/>
    </location>
</feature>